<organism evidence="2 3">
    <name type="scientific">Cellulosimicrobium composti</name>
    <dbReference type="NCBI Taxonomy" id="2672572"/>
    <lineage>
        <taxon>Bacteria</taxon>
        <taxon>Bacillati</taxon>
        <taxon>Actinomycetota</taxon>
        <taxon>Actinomycetes</taxon>
        <taxon>Micrococcales</taxon>
        <taxon>Promicromonosporaceae</taxon>
        <taxon>Cellulosimicrobium</taxon>
    </lineage>
</organism>
<dbReference type="RefSeq" id="WP_155099531.1">
    <property type="nucleotide sequence ID" value="NZ_WMKA01000032.1"/>
</dbReference>
<sequence>MSTYGEQKKAWAREWAQLRAQYLDGRLPEVLASPVPGDPGLWWWECPACLTYGQPTMSEAQAANAGRGHAQTHVTDEDSEYLEDLKVTRMPPQLLTAHQRRRREQLEPGPPGR</sequence>
<comment type="caution">
    <text evidence="2">The sequence shown here is derived from an EMBL/GenBank/DDBJ whole genome shotgun (WGS) entry which is preliminary data.</text>
</comment>
<evidence type="ECO:0000313" key="2">
    <source>
        <dbReference type="EMBL" id="MTG89868.1"/>
    </source>
</evidence>
<proteinExistence type="predicted"/>
<evidence type="ECO:0000256" key="1">
    <source>
        <dbReference type="SAM" id="MobiDB-lite"/>
    </source>
</evidence>
<protein>
    <submittedName>
        <fullName evidence="2">Uncharacterized protein</fullName>
    </submittedName>
</protein>
<dbReference type="Proteomes" id="UP000440668">
    <property type="component" value="Unassembled WGS sequence"/>
</dbReference>
<dbReference type="EMBL" id="WMKA01000032">
    <property type="protein sequence ID" value="MTG89868.1"/>
    <property type="molecule type" value="Genomic_DNA"/>
</dbReference>
<reference evidence="2 3" key="1">
    <citation type="submission" date="2019-11" db="EMBL/GenBank/DDBJ databases">
        <title>Cellulosimicrobium composti sp. nov. isolated from a compost.</title>
        <authorList>
            <person name="Yang Y."/>
        </authorList>
    </citation>
    <scope>NUCLEOTIDE SEQUENCE [LARGE SCALE GENOMIC DNA]</scope>
    <source>
        <strain evidence="2 3">BIT-GX5</strain>
    </source>
</reference>
<gene>
    <name evidence="2" type="ORF">GJV82_13065</name>
</gene>
<dbReference type="AlphaFoldDB" id="A0A6N7ZKW8"/>
<evidence type="ECO:0000313" key="3">
    <source>
        <dbReference type="Proteomes" id="UP000440668"/>
    </source>
</evidence>
<accession>A0A6N7ZKW8</accession>
<feature type="region of interest" description="Disordered" evidence="1">
    <location>
        <begin position="92"/>
        <end position="113"/>
    </location>
</feature>
<name>A0A6N7ZKW8_9MICO</name>